<dbReference type="GO" id="GO:0015276">
    <property type="term" value="F:ligand-gated monoatomic ion channel activity"/>
    <property type="evidence" value="ECO:0007669"/>
    <property type="project" value="InterPro"/>
</dbReference>
<feature type="transmembrane region" description="Helical" evidence="9">
    <location>
        <begin position="425"/>
        <end position="443"/>
    </location>
</feature>
<evidence type="ECO:0000259" key="11">
    <source>
        <dbReference type="Pfam" id="PF00060"/>
    </source>
</evidence>
<name>A0A226DHA1_FOLCA</name>
<dbReference type="AlphaFoldDB" id="A0A226DHA1"/>
<comment type="similarity">
    <text evidence="2">Belongs to the glutamate-gated ion channel (TC 1.A.10.1) family.</text>
</comment>
<dbReference type="Gene3D" id="3.40.190.10">
    <property type="entry name" value="Periplasmic binding protein-like II"/>
    <property type="match status" value="1"/>
</dbReference>
<dbReference type="SUPFAM" id="SSF53850">
    <property type="entry name" value="Periplasmic binding protein-like II"/>
    <property type="match status" value="1"/>
</dbReference>
<dbReference type="GO" id="GO:0005886">
    <property type="term" value="C:plasma membrane"/>
    <property type="evidence" value="ECO:0007669"/>
    <property type="project" value="UniProtKB-SubCell"/>
</dbReference>
<evidence type="ECO:0000256" key="3">
    <source>
        <dbReference type="ARBA" id="ARBA00022475"/>
    </source>
</evidence>
<evidence type="ECO:0000313" key="13">
    <source>
        <dbReference type="Proteomes" id="UP000198287"/>
    </source>
</evidence>
<keyword evidence="3" id="KW-1003">Cell membrane</keyword>
<dbReference type="PANTHER" id="PTHR42643:SF24">
    <property type="entry name" value="IONOTROPIC RECEPTOR 60A"/>
    <property type="match status" value="1"/>
</dbReference>
<dbReference type="InterPro" id="IPR052192">
    <property type="entry name" value="Insect_Ionotropic_Sensory_Rcpt"/>
</dbReference>
<protein>
    <submittedName>
        <fullName evidence="12">Glutamate receptor ionotropic, delta-1</fullName>
    </submittedName>
</protein>
<feature type="chain" id="PRO_5013008295" evidence="10">
    <location>
        <begin position="21"/>
        <end position="685"/>
    </location>
</feature>
<evidence type="ECO:0000256" key="6">
    <source>
        <dbReference type="ARBA" id="ARBA00023136"/>
    </source>
</evidence>
<keyword evidence="7 12" id="KW-0675">Receptor</keyword>
<dbReference type="Proteomes" id="UP000198287">
    <property type="component" value="Unassembled WGS sequence"/>
</dbReference>
<gene>
    <name evidence="12" type="ORF">Fcan01_20543</name>
</gene>
<evidence type="ECO:0000256" key="2">
    <source>
        <dbReference type="ARBA" id="ARBA00008685"/>
    </source>
</evidence>
<feature type="domain" description="Ionotropic glutamate receptor C-terminal" evidence="11">
    <location>
        <begin position="353"/>
        <end position="638"/>
    </location>
</feature>
<accession>A0A226DHA1</accession>
<dbReference type="EMBL" id="LNIX01000019">
    <property type="protein sequence ID" value="OXA44234.1"/>
    <property type="molecule type" value="Genomic_DNA"/>
</dbReference>
<evidence type="ECO:0000256" key="10">
    <source>
        <dbReference type="SAM" id="SignalP"/>
    </source>
</evidence>
<evidence type="ECO:0000256" key="1">
    <source>
        <dbReference type="ARBA" id="ARBA00004651"/>
    </source>
</evidence>
<keyword evidence="4 9" id="KW-0812">Transmembrane</keyword>
<evidence type="ECO:0000256" key="4">
    <source>
        <dbReference type="ARBA" id="ARBA00022692"/>
    </source>
</evidence>
<feature type="transmembrane region" description="Helical" evidence="9">
    <location>
        <begin position="328"/>
        <end position="347"/>
    </location>
</feature>
<organism evidence="12 13">
    <name type="scientific">Folsomia candida</name>
    <name type="common">Springtail</name>
    <dbReference type="NCBI Taxonomy" id="158441"/>
    <lineage>
        <taxon>Eukaryota</taxon>
        <taxon>Metazoa</taxon>
        <taxon>Ecdysozoa</taxon>
        <taxon>Arthropoda</taxon>
        <taxon>Hexapoda</taxon>
        <taxon>Collembola</taxon>
        <taxon>Entomobryomorpha</taxon>
        <taxon>Isotomoidea</taxon>
        <taxon>Isotomidae</taxon>
        <taxon>Proisotominae</taxon>
        <taxon>Folsomia</taxon>
    </lineage>
</organism>
<proteinExistence type="inferred from homology"/>
<keyword evidence="10" id="KW-0732">Signal</keyword>
<dbReference type="InterPro" id="IPR001320">
    <property type="entry name" value="Iontro_rcpt_C"/>
</dbReference>
<dbReference type="Gene3D" id="1.10.287.70">
    <property type="match status" value="1"/>
</dbReference>
<keyword evidence="8" id="KW-0325">Glycoprotein</keyword>
<keyword evidence="5 9" id="KW-1133">Transmembrane helix</keyword>
<keyword evidence="6 9" id="KW-0472">Membrane</keyword>
<sequence>MCKLWGILILTCFHPFMGRGSVVTTKGEIFLVDLIVHRYPHCALFFVRQSRESEVGNNLLSNVVKRVKVSSYYNAVHSSVGNLSTIKFSTLVENYNRKADVCKLVVVTVDDFQPEFLAGLKSSISPVYVPMVKKESDFWIWITPQPPELETLLLSDFLPAKTKYKLGLTFTPSGDLILRSVCFYCDEGLPRIIDFSSERPLSFNFFPDFLLNMMGKTLRIAFPAIKSRIEAKAPYIGVNNAVRGMWKTLFDEFLMLKFNFTYNMFLSMGKSGSYIGGGGTGLELPNGTWIGTVGDVMAGKADVAIITGNTNKRNRQVSFTHSFFDISYLHFITTYGVRVFSPAALLWSFDLVMWACIGLSTLAAFIIFKLITQFMIALGMDSSETMSFARRGIVSQDNWGLRHQIFFVMTSYLDQDCVLPTFTPLRSFVALWLFFTLIITTIYRSKMVSLLAFPVLEKIPTTFEQLVASDYTVGFIKHGDAAYNTLAASTDPVYVTLVKEMEIITGNGLECLERVVEKKYACLAFAFSTIYLLYGNLSDADSRKLVYAPETTYAVFMGLTLEAGSIYKEGFDRWLSWVRPFHLADLWEMHDMYYNVRLPKRAWWLATNQTDKLEHSSAAESDDLTLKHISGAFYALAGCLVLCFAVFIQELVTHHWSMGYQKVRLKWRMVLLMRNMIPHREKFVI</sequence>
<evidence type="ECO:0000256" key="5">
    <source>
        <dbReference type="ARBA" id="ARBA00022989"/>
    </source>
</evidence>
<comment type="caution">
    <text evidence="12">The sequence shown here is derived from an EMBL/GenBank/DDBJ whole genome shotgun (WGS) entry which is preliminary data.</text>
</comment>
<reference evidence="12 13" key="1">
    <citation type="submission" date="2015-12" db="EMBL/GenBank/DDBJ databases">
        <title>The genome of Folsomia candida.</title>
        <authorList>
            <person name="Faddeeva A."/>
            <person name="Derks M.F."/>
            <person name="Anvar Y."/>
            <person name="Smit S."/>
            <person name="Van Straalen N."/>
            <person name="Roelofs D."/>
        </authorList>
    </citation>
    <scope>NUCLEOTIDE SEQUENCE [LARGE SCALE GENOMIC DNA]</scope>
    <source>
        <strain evidence="12 13">VU population</strain>
        <tissue evidence="12">Whole body</tissue>
    </source>
</reference>
<feature type="transmembrane region" description="Helical" evidence="9">
    <location>
        <begin position="354"/>
        <end position="378"/>
    </location>
</feature>
<dbReference type="GO" id="GO:0050906">
    <property type="term" value="P:detection of stimulus involved in sensory perception"/>
    <property type="evidence" value="ECO:0007669"/>
    <property type="project" value="UniProtKB-ARBA"/>
</dbReference>
<feature type="signal peptide" evidence="10">
    <location>
        <begin position="1"/>
        <end position="20"/>
    </location>
</feature>
<evidence type="ECO:0000256" key="7">
    <source>
        <dbReference type="ARBA" id="ARBA00023170"/>
    </source>
</evidence>
<feature type="transmembrane region" description="Helical" evidence="9">
    <location>
        <begin position="632"/>
        <end position="652"/>
    </location>
</feature>
<dbReference type="PANTHER" id="PTHR42643">
    <property type="entry name" value="IONOTROPIC RECEPTOR 20A-RELATED"/>
    <property type="match status" value="1"/>
</dbReference>
<evidence type="ECO:0000256" key="8">
    <source>
        <dbReference type="ARBA" id="ARBA00023180"/>
    </source>
</evidence>
<dbReference type="Pfam" id="PF00060">
    <property type="entry name" value="Lig_chan"/>
    <property type="match status" value="1"/>
</dbReference>
<evidence type="ECO:0000313" key="12">
    <source>
        <dbReference type="EMBL" id="OXA44234.1"/>
    </source>
</evidence>
<evidence type="ECO:0000256" key="9">
    <source>
        <dbReference type="SAM" id="Phobius"/>
    </source>
</evidence>
<dbReference type="OrthoDB" id="6506757at2759"/>
<keyword evidence="13" id="KW-1185">Reference proteome</keyword>
<comment type="subcellular location">
    <subcellularLocation>
        <location evidence="1">Cell membrane</location>
        <topology evidence="1">Multi-pass membrane protein</topology>
    </subcellularLocation>
</comment>